<reference evidence="3" key="1">
    <citation type="submission" date="2022-10" db="EMBL/GenBank/DDBJ databases">
        <title>Determination and structural analysis of whole genome sequence of Sarocladium strictum F4-1.</title>
        <authorList>
            <person name="Hu L."/>
            <person name="Jiang Y."/>
        </authorList>
    </citation>
    <scope>NUCLEOTIDE SEQUENCE</scope>
    <source>
        <strain evidence="3">F4-1</strain>
    </source>
</reference>
<feature type="region of interest" description="Disordered" evidence="1">
    <location>
        <begin position="88"/>
        <end position="122"/>
    </location>
</feature>
<keyword evidence="2" id="KW-0732">Signal</keyword>
<feature type="chain" id="PRO_5041410642" evidence="2">
    <location>
        <begin position="19"/>
        <end position="145"/>
    </location>
</feature>
<dbReference type="EMBL" id="JAPDFR010000002">
    <property type="protein sequence ID" value="KAK0389786.1"/>
    <property type="molecule type" value="Genomic_DNA"/>
</dbReference>
<accession>A0AA39GML0</accession>
<comment type="caution">
    <text evidence="3">The sequence shown here is derived from an EMBL/GenBank/DDBJ whole genome shotgun (WGS) entry which is preliminary data.</text>
</comment>
<proteinExistence type="predicted"/>
<evidence type="ECO:0000256" key="2">
    <source>
        <dbReference type="SAM" id="SignalP"/>
    </source>
</evidence>
<dbReference type="Proteomes" id="UP001175261">
    <property type="component" value="Unassembled WGS sequence"/>
</dbReference>
<name>A0AA39GML0_SARSR</name>
<feature type="compositionally biased region" description="Polar residues" evidence="1">
    <location>
        <begin position="94"/>
        <end position="104"/>
    </location>
</feature>
<evidence type="ECO:0000256" key="1">
    <source>
        <dbReference type="SAM" id="MobiDB-lite"/>
    </source>
</evidence>
<evidence type="ECO:0000313" key="3">
    <source>
        <dbReference type="EMBL" id="KAK0389786.1"/>
    </source>
</evidence>
<protein>
    <submittedName>
        <fullName evidence="3">Uncharacterized protein</fullName>
    </submittedName>
</protein>
<feature type="signal peptide" evidence="2">
    <location>
        <begin position="1"/>
        <end position="18"/>
    </location>
</feature>
<dbReference type="AlphaFoldDB" id="A0AA39GML0"/>
<evidence type="ECO:0000313" key="4">
    <source>
        <dbReference type="Proteomes" id="UP001175261"/>
    </source>
</evidence>
<keyword evidence="4" id="KW-1185">Reference proteome</keyword>
<gene>
    <name evidence="3" type="ORF">NLU13_3359</name>
</gene>
<organism evidence="3 4">
    <name type="scientific">Sarocladium strictum</name>
    <name type="common">Black bundle disease fungus</name>
    <name type="synonym">Acremonium strictum</name>
    <dbReference type="NCBI Taxonomy" id="5046"/>
    <lineage>
        <taxon>Eukaryota</taxon>
        <taxon>Fungi</taxon>
        <taxon>Dikarya</taxon>
        <taxon>Ascomycota</taxon>
        <taxon>Pezizomycotina</taxon>
        <taxon>Sordariomycetes</taxon>
        <taxon>Hypocreomycetidae</taxon>
        <taxon>Hypocreales</taxon>
        <taxon>Sarocladiaceae</taxon>
        <taxon>Sarocladium</taxon>
    </lineage>
</organism>
<sequence>MRATVSLALLGAVTQALANAQPQQLQEPVAVALASRYTDTAADGTLYQVDATSDLKGQAAPASAVISETDPERAGSWAGINTTVTVEAVPWPGNATNTPTTPLSTDDADKTDSKPAEVTGGAFPQPMKASAAGLLGFFIMSLVML</sequence>